<dbReference type="EMBL" id="JAKGUD010000002">
    <property type="protein sequence ID" value="MCF4141854.1"/>
    <property type="molecule type" value="Genomic_DNA"/>
</dbReference>
<sequence>MLDPMDCFIDREKVVKTPQELADHLQGVFGDDLSYVDLRDFSEGSSGEVTSHHLWMTIGKSRLLDFVDELGKFDFPNFHVVSGDDEGDHISLYYHFDLYRAVERGVSLHVTVCVHVPKDDLTVDSLFSRIPGVEYSEREIQEMFGVDHIGLPNKALVFLPDDWNREVFPWRRDETAPGEDLVEDLS</sequence>
<name>A0ABS9EKX2_9BACT</name>
<dbReference type="Pfam" id="PF00329">
    <property type="entry name" value="Complex1_30kDa"/>
    <property type="match status" value="1"/>
</dbReference>
<accession>A0ABS9EKX2</accession>
<dbReference type="InterPro" id="IPR001268">
    <property type="entry name" value="NADH_UbQ_OxRdtase_30kDa_su"/>
</dbReference>
<organism evidence="2 3">
    <name type="scientific">Dethiosulfovibrio marinus</name>
    <dbReference type="NCBI Taxonomy" id="133532"/>
    <lineage>
        <taxon>Bacteria</taxon>
        <taxon>Thermotogati</taxon>
        <taxon>Synergistota</taxon>
        <taxon>Synergistia</taxon>
        <taxon>Synergistales</taxon>
        <taxon>Dethiosulfovibrionaceae</taxon>
        <taxon>Dethiosulfovibrio</taxon>
    </lineage>
</organism>
<evidence type="ECO:0000313" key="2">
    <source>
        <dbReference type="EMBL" id="MCF4141854.1"/>
    </source>
</evidence>
<dbReference type="PANTHER" id="PTHR43485">
    <property type="entry name" value="HYDROGENASE-4 COMPONENT G"/>
    <property type="match status" value="1"/>
</dbReference>
<dbReference type="InterPro" id="IPR037232">
    <property type="entry name" value="NADH_quin_OxRdtase_su_C/D-like"/>
</dbReference>
<dbReference type="RefSeq" id="WP_236098607.1">
    <property type="nucleotide sequence ID" value="NZ_JAKGUD010000002.1"/>
</dbReference>
<evidence type="ECO:0000259" key="1">
    <source>
        <dbReference type="Pfam" id="PF00329"/>
    </source>
</evidence>
<dbReference type="PANTHER" id="PTHR43485:SF1">
    <property type="entry name" value="FORMATE HYDROGENLYASE SUBUNIT 5-RELATED"/>
    <property type="match status" value="1"/>
</dbReference>
<evidence type="ECO:0000313" key="3">
    <source>
        <dbReference type="Proteomes" id="UP001200430"/>
    </source>
</evidence>
<dbReference type="Proteomes" id="UP001200430">
    <property type="component" value="Unassembled WGS sequence"/>
</dbReference>
<dbReference type="SUPFAM" id="SSF143243">
    <property type="entry name" value="Nqo5-like"/>
    <property type="match status" value="1"/>
</dbReference>
<protein>
    <submittedName>
        <fullName evidence="2">NADH-quinone oxidoreductase subunit C</fullName>
    </submittedName>
</protein>
<dbReference type="Gene3D" id="3.30.460.80">
    <property type="entry name" value="NADH:ubiquinone oxidoreductase, 30kDa subunit"/>
    <property type="match status" value="1"/>
</dbReference>
<comment type="caution">
    <text evidence="2">The sequence shown here is derived from an EMBL/GenBank/DDBJ whole genome shotgun (WGS) entry which is preliminary data.</text>
</comment>
<dbReference type="InterPro" id="IPR052197">
    <property type="entry name" value="ComplexI_49kDa-like"/>
</dbReference>
<keyword evidence="3" id="KW-1185">Reference proteome</keyword>
<reference evidence="2 3" key="1">
    <citation type="submission" date="2022-01" db="EMBL/GenBank/DDBJ databases">
        <title>Dethiosulfovibrio faecalis sp. nov., a novel proteolytic, non-sulfur-reducing bacterium isolated from a marine aquaculture solid waste bioreactor.</title>
        <authorList>
            <person name="Grabowski S."/>
            <person name="Apolinario E."/>
            <person name="Schneider N."/>
            <person name="Marshall C.W."/>
            <person name="Sowers K.R."/>
        </authorList>
    </citation>
    <scope>NUCLEOTIDE SEQUENCE [LARGE SCALE GENOMIC DNA]</scope>
    <source>
        <strain evidence="2 3">DSM 12537</strain>
    </source>
</reference>
<gene>
    <name evidence="2" type="ORF">L2W38_03350</name>
</gene>
<proteinExistence type="predicted"/>
<feature type="domain" description="NADH:ubiquinone oxidoreductase 30kDa subunit" evidence="1">
    <location>
        <begin position="59"/>
        <end position="178"/>
    </location>
</feature>